<reference evidence="15 16" key="1">
    <citation type="submission" date="2018-03" db="EMBL/GenBank/DDBJ databases">
        <title>Ahniella affigens gen. nov., sp. nov., a gammaproteobacterium isolated from sandy soil near a stream.</title>
        <authorList>
            <person name="Ko Y."/>
            <person name="Kim J.-H."/>
        </authorList>
    </citation>
    <scope>NUCLEOTIDE SEQUENCE [LARGE SCALE GENOMIC DNA]</scope>
    <source>
        <strain evidence="15 16">D13</strain>
    </source>
</reference>
<evidence type="ECO:0000256" key="6">
    <source>
        <dbReference type="ARBA" id="ARBA00022516"/>
    </source>
</evidence>
<reference evidence="15 16" key="2">
    <citation type="submission" date="2018-03" db="EMBL/GenBank/DDBJ databases">
        <authorList>
            <person name="Keele B.F."/>
        </authorList>
    </citation>
    <scope>NUCLEOTIDE SEQUENCE [LARGE SCALE GENOMIC DNA]</scope>
    <source>
        <strain evidence="15 16">D13</strain>
    </source>
</reference>
<keyword evidence="7 14" id="KW-0812">Transmembrane</keyword>
<feature type="transmembrane region" description="Helical" evidence="14">
    <location>
        <begin position="126"/>
        <end position="146"/>
    </location>
</feature>
<keyword evidence="10 14" id="KW-0472">Membrane</keyword>
<gene>
    <name evidence="15" type="ORF">C7S18_21760</name>
</gene>
<accession>A0A2P1PXR6</accession>
<dbReference type="EC" id="2.7.8.5" evidence="4"/>
<dbReference type="Proteomes" id="UP000241074">
    <property type="component" value="Chromosome"/>
</dbReference>
<dbReference type="GO" id="GO:0046474">
    <property type="term" value="P:glycerophospholipid biosynthetic process"/>
    <property type="evidence" value="ECO:0007669"/>
    <property type="project" value="TreeGrafter"/>
</dbReference>
<evidence type="ECO:0000256" key="12">
    <source>
        <dbReference type="ARBA" id="ARBA00023264"/>
    </source>
</evidence>
<keyword evidence="9" id="KW-0443">Lipid metabolism</keyword>
<proteinExistence type="inferred from homology"/>
<dbReference type="OrthoDB" id="9796672at2"/>
<dbReference type="AlphaFoldDB" id="A0A2P1PXR6"/>
<organism evidence="15 16">
    <name type="scientific">Ahniella affigens</name>
    <dbReference type="NCBI Taxonomy" id="2021234"/>
    <lineage>
        <taxon>Bacteria</taxon>
        <taxon>Pseudomonadati</taxon>
        <taxon>Pseudomonadota</taxon>
        <taxon>Gammaproteobacteria</taxon>
        <taxon>Lysobacterales</taxon>
        <taxon>Rhodanobacteraceae</taxon>
        <taxon>Ahniella</taxon>
    </lineage>
</organism>
<dbReference type="InterPro" id="IPR000462">
    <property type="entry name" value="CDP-OH_P_trans"/>
</dbReference>
<dbReference type="GO" id="GO:0008444">
    <property type="term" value="F:CDP-diacylglycerol-glycerol-3-phosphate 3-phosphatidyltransferase activity"/>
    <property type="evidence" value="ECO:0007669"/>
    <property type="project" value="UniProtKB-EC"/>
</dbReference>
<feature type="transmembrane region" description="Helical" evidence="14">
    <location>
        <begin position="30"/>
        <end position="49"/>
    </location>
</feature>
<evidence type="ECO:0000256" key="10">
    <source>
        <dbReference type="ARBA" id="ARBA00023136"/>
    </source>
</evidence>
<keyword evidence="6" id="KW-0444">Lipid biosynthesis</keyword>
<name>A0A2P1PXR6_9GAMM</name>
<keyword evidence="11" id="KW-0594">Phospholipid biosynthesis</keyword>
<evidence type="ECO:0000256" key="14">
    <source>
        <dbReference type="SAM" id="Phobius"/>
    </source>
</evidence>
<dbReference type="EMBL" id="CP027860">
    <property type="protein sequence ID" value="AVP99639.1"/>
    <property type="molecule type" value="Genomic_DNA"/>
</dbReference>
<evidence type="ECO:0000256" key="4">
    <source>
        <dbReference type="ARBA" id="ARBA00013170"/>
    </source>
</evidence>
<evidence type="ECO:0000256" key="1">
    <source>
        <dbReference type="ARBA" id="ARBA00004141"/>
    </source>
</evidence>
<dbReference type="KEGG" id="xba:C7S18_21760"/>
<dbReference type="PANTHER" id="PTHR14269:SF11">
    <property type="entry name" value="CDP-DIACYLGLYCEROL--GLYCEROL-3-PHOSPHATE 3-PHOSPHATIDYLTRANSFERASE"/>
    <property type="match status" value="1"/>
</dbReference>
<evidence type="ECO:0000256" key="7">
    <source>
        <dbReference type="ARBA" id="ARBA00022692"/>
    </source>
</evidence>
<comment type="pathway">
    <text evidence="2">Phospholipid metabolism; phosphatidylglycerol biosynthesis; phosphatidylglycerol from CDP-diacylglycerol: step 1/2.</text>
</comment>
<evidence type="ECO:0000313" key="16">
    <source>
        <dbReference type="Proteomes" id="UP000241074"/>
    </source>
</evidence>
<dbReference type="GO" id="GO:0016020">
    <property type="term" value="C:membrane"/>
    <property type="evidence" value="ECO:0007669"/>
    <property type="project" value="UniProtKB-SubCell"/>
</dbReference>
<dbReference type="InterPro" id="IPR043130">
    <property type="entry name" value="CDP-OH_PTrfase_TM_dom"/>
</dbReference>
<sequence length="189" mass="20470">MLRHLPNLLSGLRLISALPIALLISTQRFGLALVVLAIAGTSDLLDGFLAKRFEWQSALGAWLDPAADKLLSLSVLLSLWQAGAVPLWFLAVALGRDLLLALGTLAYVALVGQLKPEPSVLGRSAVFALLSYLAFVLVDLGLTPVADRSLLWMSWISASLALASSADYVLRFAERARQEWPRRRGKPGQ</sequence>
<feature type="transmembrane region" description="Helical" evidence="14">
    <location>
        <begin position="98"/>
        <end position="114"/>
    </location>
</feature>
<protein>
    <recommendedName>
        <fullName evidence="5">CDP-diacylglycerol--glycerol-3-phosphate 3-phosphatidyltransferase</fullName>
        <ecNumber evidence="4">2.7.8.5</ecNumber>
    </recommendedName>
</protein>
<feature type="transmembrane region" description="Helical" evidence="14">
    <location>
        <begin position="152"/>
        <end position="173"/>
    </location>
</feature>
<evidence type="ECO:0000256" key="13">
    <source>
        <dbReference type="ARBA" id="ARBA00048586"/>
    </source>
</evidence>
<comment type="catalytic activity">
    <reaction evidence="13">
        <text>a CDP-1,2-diacyl-sn-glycerol + sn-glycerol 3-phosphate = a 1,2-diacyl-sn-glycero-3-phospho-(1'-sn-glycero-3'-phosphate) + CMP + H(+)</text>
        <dbReference type="Rhea" id="RHEA:12593"/>
        <dbReference type="ChEBI" id="CHEBI:15378"/>
        <dbReference type="ChEBI" id="CHEBI:57597"/>
        <dbReference type="ChEBI" id="CHEBI:58332"/>
        <dbReference type="ChEBI" id="CHEBI:60110"/>
        <dbReference type="ChEBI" id="CHEBI:60377"/>
        <dbReference type="EC" id="2.7.8.5"/>
    </reaction>
</comment>
<dbReference type="InterPro" id="IPR050324">
    <property type="entry name" value="CDP-alcohol_PTase-I"/>
</dbReference>
<dbReference type="PANTHER" id="PTHR14269">
    <property type="entry name" value="CDP-DIACYLGLYCEROL--GLYCEROL-3-PHOSPHATE 3-PHOSPHATIDYLTRANSFERASE-RELATED"/>
    <property type="match status" value="1"/>
</dbReference>
<keyword evidence="8 14" id="KW-1133">Transmembrane helix</keyword>
<dbReference type="Gene3D" id="1.20.120.1760">
    <property type="match status" value="1"/>
</dbReference>
<dbReference type="InterPro" id="IPR004570">
    <property type="entry name" value="Phosphatidylglycerol_P_synth"/>
</dbReference>
<evidence type="ECO:0000313" key="15">
    <source>
        <dbReference type="EMBL" id="AVP99639.1"/>
    </source>
</evidence>
<keyword evidence="16" id="KW-1185">Reference proteome</keyword>
<dbReference type="RefSeq" id="WP_106893556.1">
    <property type="nucleotide sequence ID" value="NZ_CP027860.1"/>
</dbReference>
<keyword evidence="12" id="KW-1208">Phospholipid metabolism</keyword>
<comment type="subcellular location">
    <subcellularLocation>
        <location evidence="1">Membrane</location>
        <topology evidence="1">Multi-pass membrane protein</topology>
    </subcellularLocation>
</comment>
<dbReference type="Pfam" id="PF01066">
    <property type="entry name" value="CDP-OH_P_transf"/>
    <property type="match status" value="1"/>
</dbReference>
<evidence type="ECO:0000256" key="3">
    <source>
        <dbReference type="ARBA" id="ARBA00010441"/>
    </source>
</evidence>
<evidence type="ECO:0000256" key="5">
    <source>
        <dbReference type="ARBA" id="ARBA00014944"/>
    </source>
</evidence>
<evidence type="ECO:0000256" key="8">
    <source>
        <dbReference type="ARBA" id="ARBA00022989"/>
    </source>
</evidence>
<evidence type="ECO:0000256" key="9">
    <source>
        <dbReference type="ARBA" id="ARBA00023098"/>
    </source>
</evidence>
<dbReference type="PIRSF" id="PIRSF000847">
    <property type="entry name" value="Phos_ph_gly_syn"/>
    <property type="match status" value="1"/>
</dbReference>
<evidence type="ECO:0000256" key="2">
    <source>
        <dbReference type="ARBA" id="ARBA00005042"/>
    </source>
</evidence>
<comment type="similarity">
    <text evidence="3">Belongs to the CDP-alcohol phosphatidyltransferase class-I family.</text>
</comment>
<evidence type="ECO:0000256" key="11">
    <source>
        <dbReference type="ARBA" id="ARBA00023209"/>
    </source>
</evidence>